<protein>
    <submittedName>
        <fullName evidence="2">Uncharacterized protein</fullName>
    </submittedName>
</protein>
<evidence type="ECO:0000313" key="2">
    <source>
        <dbReference type="EMBL" id="CDG82208.1"/>
    </source>
</evidence>
<feature type="region of interest" description="Disordered" evidence="1">
    <location>
        <begin position="168"/>
        <end position="190"/>
    </location>
</feature>
<dbReference type="PATRIC" id="fig|1349767.4.peg.3251"/>
<reference evidence="2 3" key="1">
    <citation type="journal article" date="2015" name="Genome Announc.">
        <title>Genome Sequence of Mushroom Soft-Rot Pathogen Janthinobacterium agaricidamnosum.</title>
        <authorList>
            <person name="Graupner K."/>
            <person name="Lackner G."/>
            <person name="Hertweck C."/>
        </authorList>
    </citation>
    <scope>NUCLEOTIDE SEQUENCE [LARGE SCALE GENOMIC DNA]</scope>
    <source>
        <strain evidence="3">NBRC 102515 / DSM 9628</strain>
    </source>
</reference>
<keyword evidence="3" id="KW-1185">Reference proteome</keyword>
<evidence type="ECO:0000256" key="1">
    <source>
        <dbReference type="SAM" id="MobiDB-lite"/>
    </source>
</evidence>
<name>W0V4C3_9BURK</name>
<sequence>MSQLPALGSRPYQTPGLNTPAQQDGKTGGKSSPGDLASPLMGRAASDAVALSKNGLDLSAQGLKNRSDALGGATIDLAQNFMTSFAQSLLGDAAKGATLTFDSASVSAQAGFSAQVQHGSGPDGGSDSAAFSLDESSHFIGKGKITTADGQTFEFEVEVQYQSRISAASAQGSSASPDGDKAGHAASGGLPTTQLPDIAFPGSLNDLFALLGKHVQGDVSTQASGSDTQQPATAGTLNLRLLKLINNASPLDLPSTEAPDAQARAKALADAYGSPLKAPATEDKGTLKPPAA</sequence>
<feature type="region of interest" description="Disordered" evidence="1">
    <location>
        <begin position="1"/>
        <end position="41"/>
    </location>
</feature>
<organism evidence="2 3">
    <name type="scientific">Janthinobacterium agaricidamnosum NBRC 102515 = DSM 9628</name>
    <dbReference type="NCBI Taxonomy" id="1349767"/>
    <lineage>
        <taxon>Bacteria</taxon>
        <taxon>Pseudomonadati</taxon>
        <taxon>Pseudomonadota</taxon>
        <taxon>Betaproteobacteria</taxon>
        <taxon>Burkholderiales</taxon>
        <taxon>Oxalobacteraceae</taxon>
        <taxon>Janthinobacterium</taxon>
    </lineage>
</organism>
<dbReference type="OrthoDB" id="8701435at2"/>
<dbReference type="RefSeq" id="WP_144241441.1">
    <property type="nucleotide sequence ID" value="NZ_BCTH01000009.1"/>
</dbReference>
<evidence type="ECO:0000313" key="3">
    <source>
        <dbReference type="Proteomes" id="UP000027604"/>
    </source>
</evidence>
<dbReference type="HOGENOM" id="CLU_952414_0_0_4"/>
<dbReference type="Proteomes" id="UP000027604">
    <property type="component" value="Chromosome I"/>
</dbReference>
<gene>
    <name evidence="2" type="ORF">GJA_1563</name>
</gene>
<dbReference type="KEGG" id="jag:GJA_1563"/>
<dbReference type="AlphaFoldDB" id="W0V4C3"/>
<accession>W0V4C3</accession>
<feature type="compositionally biased region" description="Polar residues" evidence="1">
    <location>
        <begin position="11"/>
        <end position="25"/>
    </location>
</feature>
<dbReference type="EMBL" id="HG322949">
    <property type="protein sequence ID" value="CDG82208.1"/>
    <property type="molecule type" value="Genomic_DNA"/>
</dbReference>
<proteinExistence type="predicted"/>